<dbReference type="Proteomes" id="UP000600080">
    <property type="component" value="Unassembled WGS sequence"/>
</dbReference>
<gene>
    <name evidence="2" type="ORF">GCM10012285_29550</name>
</gene>
<reference evidence="3" key="1">
    <citation type="journal article" date="2019" name="Int. J. Syst. Evol. Microbiol.">
        <title>The Global Catalogue of Microorganisms (GCM) 10K type strain sequencing project: providing services to taxonomists for standard genome sequencing and annotation.</title>
        <authorList>
            <consortium name="The Broad Institute Genomics Platform"/>
            <consortium name="The Broad Institute Genome Sequencing Center for Infectious Disease"/>
            <person name="Wu L."/>
            <person name="Ma J."/>
        </authorList>
    </citation>
    <scope>NUCLEOTIDE SEQUENCE [LARGE SCALE GENOMIC DNA]</scope>
    <source>
        <strain evidence="3">CGMCC 4.7323</strain>
    </source>
</reference>
<organism evidence="2 3">
    <name type="scientific">Streptomyces kronopolitis</name>
    <dbReference type="NCBI Taxonomy" id="1612435"/>
    <lineage>
        <taxon>Bacteria</taxon>
        <taxon>Bacillati</taxon>
        <taxon>Actinomycetota</taxon>
        <taxon>Actinomycetes</taxon>
        <taxon>Kitasatosporales</taxon>
        <taxon>Streptomycetaceae</taxon>
        <taxon>Streptomyces</taxon>
    </lineage>
</organism>
<evidence type="ECO:0000256" key="1">
    <source>
        <dbReference type="SAM" id="SignalP"/>
    </source>
</evidence>
<evidence type="ECO:0000313" key="2">
    <source>
        <dbReference type="EMBL" id="GGN45710.1"/>
    </source>
</evidence>
<comment type="caution">
    <text evidence="2">The sequence shown here is derived from an EMBL/GenBank/DDBJ whole genome shotgun (WGS) entry which is preliminary data.</text>
</comment>
<keyword evidence="3" id="KW-1185">Reference proteome</keyword>
<name>A0ABQ2JG18_9ACTN</name>
<sequence length="95" mass="10629">MQKGTILMIDGFKRALALGAATVALAGGAVLTTVGTASAAPTHHGDHTATRHLDRGRCHMVRGHWTRVWRDGRGSRHGHWVRVWHREQLVCRHRR</sequence>
<evidence type="ECO:0000313" key="3">
    <source>
        <dbReference type="Proteomes" id="UP000600080"/>
    </source>
</evidence>
<accession>A0ABQ2JG18</accession>
<dbReference type="EMBL" id="BMND01000010">
    <property type="protein sequence ID" value="GGN45710.1"/>
    <property type="molecule type" value="Genomic_DNA"/>
</dbReference>
<evidence type="ECO:0008006" key="4">
    <source>
        <dbReference type="Google" id="ProtNLM"/>
    </source>
</evidence>
<feature type="signal peptide" evidence="1">
    <location>
        <begin position="1"/>
        <end position="39"/>
    </location>
</feature>
<keyword evidence="1" id="KW-0732">Signal</keyword>
<proteinExistence type="predicted"/>
<feature type="chain" id="PRO_5047242797" description="Secreted protein" evidence="1">
    <location>
        <begin position="40"/>
        <end position="95"/>
    </location>
</feature>
<protein>
    <recommendedName>
        <fullName evidence="4">Secreted protein</fullName>
    </recommendedName>
</protein>